<name>A0A087TA64_STEMI</name>
<dbReference type="EMBL" id="KK114248">
    <property type="protein sequence ID" value="KFM62003.1"/>
    <property type="molecule type" value="Genomic_DNA"/>
</dbReference>
<evidence type="ECO:0000313" key="1">
    <source>
        <dbReference type="EMBL" id="KFM62003.1"/>
    </source>
</evidence>
<evidence type="ECO:0000313" key="2">
    <source>
        <dbReference type="Proteomes" id="UP000054359"/>
    </source>
</evidence>
<proteinExistence type="predicted"/>
<gene>
    <name evidence="1" type="ORF">X975_01449</name>
</gene>
<reference evidence="1 2" key="1">
    <citation type="submission" date="2013-11" db="EMBL/GenBank/DDBJ databases">
        <title>Genome sequencing of Stegodyphus mimosarum.</title>
        <authorList>
            <person name="Bechsgaard J."/>
        </authorList>
    </citation>
    <scope>NUCLEOTIDE SEQUENCE [LARGE SCALE GENOMIC DNA]</scope>
</reference>
<protein>
    <submittedName>
        <fullName evidence="1">Uncharacterized protein</fullName>
    </submittedName>
</protein>
<accession>A0A087TA64</accession>
<sequence length="106" mass="11844">MQIMRQKDEKLLIEALNNLAVGQMTANDIEVLKSSEVQESDVPENAIRLFAENVNVDVDNQMKIEKQIGTEYVSEAKVTILGKESDTSRNHIIESLKTKSVIEANA</sequence>
<dbReference type="AlphaFoldDB" id="A0A087TA64"/>
<dbReference type="OrthoDB" id="6436088at2759"/>
<feature type="non-terminal residue" evidence="1">
    <location>
        <position position="106"/>
    </location>
</feature>
<organism evidence="1 2">
    <name type="scientific">Stegodyphus mimosarum</name>
    <name type="common">African social velvet spider</name>
    <dbReference type="NCBI Taxonomy" id="407821"/>
    <lineage>
        <taxon>Eukaryota</taxon>
        <taxon>Metazoa</taxon>
        <taxon>Ecdysozoa</taxon>
        <taxon>Arthropoda</taxon>
        <taxon>Chelicerata</taxon>
        <taxon>Arachnida</taxon>
        <taxon>Araneae</taxon>
        <taxon>Araneomorphae</taxon>
        <taxon>Entelegynae</taxon>
        <taxon>Eresoidea</taxon>
        <taxon>Eresidae</taxon>
        <taxon>Stegodyphus</taxon>
    </lineage>
</organism>
<dbReference type="Proteomes" id="UP000054359">
    <property type="component" value="Unassembled WGS sequence"/>
</dbReference>
<keyword evidence="2" id="KW-1185">Reference proteome</keyword>